<keyword evidence="11" id="KW-0342">GTP-binding</keyword>
<dbReference type="AlphaFoldDB" id="A0AAW1PXX2"/>
<evidence type="ECO:0000256" key="2">
    <source>
        <dbReference type="ARBA" id="ARBA00005619"/>
    </source>
</evidence>
<dbReference type="GO" id="GO:0043001">
    <property type="term" value="P:Golgi to plasma membrane protein transport"/>
    <property type="evidence" value="ECO:0007669"/>
    <property type="project" value="TreeGrafter"/>
</dbReference>
<name>A0AAW1PXX2_9CHLO</name>
<dbReference type="PANTHER" id="PTHR45909:SF1">
    <property type="entry name" value="ADP-RIBOSYLATION FACTOR-RELATED PROTEIN 1"/>
    <property type="match status" value="1"/>
</dbReference>
<evidence type="ECO:0000256" key="5">
    <source>
        <dbReference type="ARBA" id="ARBA00022692"/>
    </source>
</evidence>
<keyword evidence="5 14" id="KW-0812">Transmembrane</keyword>
<dbReference type="Gene3D" id="3.40.50.300">
    <property type="entry name" value="P-loop containing nucleotide triphosphate hydrolases"/>
    <property type="match status" value="1"/>
</dbReference>
<keyword evidence="7" id="KW-0547">Nucleotide-binding</keyword>
<dbReference type="InterPro" id="IPR019009">
    <property type="entry name" value="SRP_receptor_beta_su"/>
</dbReference>
<evidence type="ECO:0000256" key="4">
    <source>
        <dbReference type="ARBA" id="ARBA00020256"/>
    </source>
</evidence>
<evidence type="ECO:0000256" key="10">
    <source>
        <dbReference type="ARBA" id="ARBA00022989"/>
    </source>
</evidence>
<dbReference type="GO" id="GO:0005794">
    <property type="term" value="C:Golgi apparatus"/>
    <property type="evidence" value="ECO:0007669"/>
    <property type="project" value="TreeGrafter"/>
</dbReference>
<protein>
    <recommendedName>
        <fullName evidence="4">Signal recognition particle receptor subunit beta</fullName>
    </recommendedName>
</protein>
<dbReference type="Pfam" id="PF09439">
    <property type="entry name" value="SRPRB"/>
    <property type="match status" value="1"/>
</dbReference>
<reference evidence="15 16" key="1">
    <citation type="journal article" date="2024" name="Nat. Commun.">
        <title>Phylogenomics reveals the evolutionary origins of lichenization in chlorophyte algae.</title>
        <authorList>
            <person name="Puginier C."/>
            <person name="Libourel C."/>
            <person name="Otte J."/>
            <person name="Skaloud P."/>
            <person name="Haon M."/>
            <person name="Grisel S."/>
            <person name="Petersen M."/>
            <person name="Berrin J.G."/>
            <person name="Delaux P.M."/>
            <person name="Dal Grande F."/>
            <person name="Keller J."/>
        </authorList>
    </citation>
    <scope>NUCLEOTIDE SEQUENCE [LARGE SCALE GENOMIC DNA]</scope>
    <source>
        <strain evidence="15 16">SAG 2036</strain>
    </source>
</reference>
<evidence type="ECO:0000256" key="3">
    <source>
        <dbReference type="ARBA" id="ARBA00010290"/>
    </source>
</evidence>
<dbReference type="Proteomes" id="UP001465755">
    <property type="component" value="Unassembled WGS sequence"/>
</dbReference>
<sequence length="249" mass="27245">MEQFLDGLGVHLGEARISTLAFFLVLILLLLGLIQYLITGPKGTTILLLGPMGAGKTTIYLQLRDGTKHNGTVTSMQVTSESCQLASEKGGRKIRPVTLVDIPGHPRMRHRFEAHTPATRGIIFVIDSAEFLSQKTDIAEQLYEVITNLAAARRKPPILLACNKSDLGAKAHTSDFIRKRIEKEVEQLRTTRRSLGEGQQGVIGIEGEVFSMAALEKAQGIKVTAESVSALDADLDDVTGFIRRCVPRR</sequence>
<dbReference type="GO" id="GO:0005789">
    <property type="term" value="C:endoplasmic reticulum membrane"/>
    <property type="evidence" value="ECO:0007669"/>
    <property type="project" value="UniProtKB-SubCell"/>
</dbReference>
<dbReference type="GO" id="GO:0003924">
    <property type="term" value="F:GTPase activity"/>
    <property type="evidence" value="ECO:0007669"/>
    <property type="project" value="TreeGrafter"/>
</dbReference>
<evidence type="ECO:0000256" key="8">
    <source>
        <dbReference type="ARBA" id="ARBA00022824"/>
    </source>
</evidence>
<keyword evidence="9" id="KW-0813">Transport</keyword>
<keyword evidence="9" id="KW-0931">ER-Golgi transport</keyword>
<comment type="similarity">
    <text evidence="2">Belongs to the SRP receptor beta subunit family.</text>
</comment>
<dbReference type="InterPro" id="IPR005225">
    <property type="entry name" value="Small_GTP-bd"/>
</dbReference>
<evidence type="ECO:0000256" key="1">
    <source>
        <dbReference type="ARBA" id="ARBA00004389"/>
    </source>
</evidence>
<comment type="similarity">
    <text evidence="3">Belongs to the small GTPase superfamily. Arf family.</text>
</comment>
<comment type="subcellular location">
    <subcellularLocation>
        <location evidence="1">Endoplasmic reticulum membrane</location>
        <topology evidence="1">Single-pass membrane protein</topology>
    </subcellularLocation>
</comment>
<accession>A0AAW1PXX2</accession>
<dbReference type="EMBL" id="JALJOQ010000004">
    <property type="protein sequence ID" value="KAK9813463.1"/>
    <property type="molecule type" value="Genomic_DNA"/>
</dbReference>
<keyword evidence="13" id="KW-0675">Receptor</keyword>
<dbReference type="PANTHER" id="PTHR45909">
    <property type="entry name" value="ADP-RIBOSYLATION FACTOR-RELATED PROTEIN 1"/>
    <property type="match status" value="1"/>
</dbReference>
<evidence type="ECO:0000256" key="12">
    <source>
        <dbReference type="ARBA" id="ARBA00023136"/>
    </source>
</evidence>
<dbReference type="SUPFAM" id="SSF52540">
    <property type="entry name" value="P-loop containing nucleoside triphosphate hydrolases"/>
    <property type="match status" value="1"/>
</dbReference>
<proteinExistence type="inferred from homology"/>
<keyword evidence="16" id="KW-1185">Reference proteome</keyword>
<evidence type="ECO:0000313" key="16">
    <source>
        <dbReference type="Proteomes" id="UP001465755"/>
    </source>
</evidence>
<dbReference type="GO" id="GO:0034067">
    <property type="term" value="P:protein localization to Golgi apparatus"/>
    <property type="evidence" value="ECO:0007669"/>
    <property type="project" value="TreeGrafter"/>
</dbReference>
<comment type="caution">
    <text evidence="15">The sequence shown here is derived from an EMBL/GenBank/DDBJ whole genome shotgun (WGS) entry which is preliminary data.</text>
</comment>
<organism evidence="15 16">
    <name type="scientific">Symbiochloris irregularis</name>
    <dbReference type="NCBI Taxonomy" id="706552"/>
    <lineage>
        <taxon>Eukaryota</taxon>
        <taxon>Viridiplantae</taxon>
        <taxon>Chlorophyta</taxon>
        <taxon>core chlorophytes</taxon>
        <taxon>Trebouxiophyceae</taxon>
        <taxon>Trebouxiales</taxon>
        <taxon>Trebouxiaceae</taxon>
        <taxon>Symbiochloris</taxon>
    </lineage>
</organism>
<keyword evidence="10 14" id="KW-1133">Transmembrane helix</keyword>
<evidence type="ECO:0000256" key="11">
    <source>
        <dbReference type="ARBA" id="ARBA00023134"/>
    </source>
</evidence>
<evidence type="ECO:0000256" key="14">
    <source>
        <dbReference type="SAM" id="Phobius"/>
    </source>
</evidence>
<dbReference type="InterPro" id="IPR024156">
    <property type="entry name" value="Small_GTPase_ARF"/>
</dbReference>
<dbReference type="GO" id="GO:0006886">
    <property type="term" value="P:intracellular protein transport"/>
    <property type="evidence" value="ECO:0007669"/>
    <property type="project" value="TreeGrafter"/>
</dbReference>
<feature type="transmembrane region" description="Helical" evidence="14">
    <location>
        <begin position="20"/>
        <end position="38"/>
    </location>
</feature>
<keyword evidence="6" id="KW-0449">Lipoprotein</keyword>
<keyword evidence="6" id="KW-0519">Myristate</keyword>
<keyword evidence="8" id="KW-0256">Endoplasmic reticulum</keyword>
<gene>
    <name evidence="15" type="ORF">WJX73_000210</name>
</gene>
<evidence type="ECO:0000256" key="7">
    <source>
        <dbReference type="ARBA" id="ARBA00022741"/>
    </source>
</evidence>
<evidence type="ECO:0000256" key="6">
    <source>
        <dbReference type="ARBA" id="ARBA00022707"/>
    </source>
</evidence>
<dbReference type="GO" id="GO:0005525">
    <property type="term" value="F:GTP binding"/>
    <property type="evidence" value="ECO:0007669"/>
    <property type="project" value="UniProtKB-KW"/>
</dbReference>
<dbReference type="InterPro" id="IPR027417">
    <property type="entry name" value="P-loop_NTPase"/>
</dbReference>
<evidence type="ECO:0000313" key="15">
    <source>
        <dbReference type="EMBL" id="KAK9813463.1"/>
    </source>
</evidence>
<evidence type="ECO:0000256" key="13">
    <source>
        <dbReference type="ARBA" id="ARBA00023170"/>
    </source>
</evidence>
<dbReference type="NCBIfam" id="TIGR00231">
    <property type="entry name" value="small_GTP"/>
    <property type="match status" value="1"/>
</dbReference>
<keyword evidence="12 14" id="KW-0472">Membrane</keyword>
<evidence type="ECO:0000256" key="9">
    <source>
        <dbReference type="ARBA" id="ARBA00022892"/>
    </source>
</evidence>